<proteinExistence type="inferred from homology"/>
<feature type="transmembrane region" description="Helical" evidence="7">
    <location>
        <begin position="220"/>
        <end position="241"/>
    </location>
</feature>
<dbReference type="HOGENOM" id="CLU_003655_1_1_1"/>
<dbReference type="RefSeq" id="XP_004178177.1">
    <property type="nucleotide sequence ID" value="XM_004178129.1"/>
</dbReference>
<reference evidence="8 9" key="1">
    <citation type="journal article" date="2011" name="Proc. Natl. Acad. Sci. U.S.A.">
        <title>Evolutionary erosion of yeast sex chromosomes by mating-type switching accidents.</title>
        <authorList>
            <person name="Gordon J.L."/>
            <person name="Armisen D."/>
            <person name="Proux-Wera E."/>
            <person name="Oheigeartaigh S.S."/>
            <person name="Byrne K.P."/>
            <person name="Wolfe K.H."/>
        </authorList>
    </citation>
    <scope>NUCLEOTIDE SEQUENCE [LARGE SCALE GENOMIC DNA]</scope>
    <source>
        <strain evidence="9">ATCC 34711 / CBS 6284 / DSM 70876 / NBRC 10599 / NRRL Y-10934 / UCD 77-7</strain>
    </source>
</reference>
<feature type="compositionally biased region" description="Basic residues" evidence="6">
    <location>
        <begin position="10"/>
        <end position="22"/>
    </location>
</feature>
<keyword evidence="4 7" id="KW-1133">Transmembrane helix</keyword>
<dbReference type="PANTHER" id="PTHR13317">
    <property type="entry name" value="TRANSMEMBRANE ANTERIOR POSTERIOR TRANSFORMATION PROTEIN 1 HOMOLOG"/>
    <property type="match status" value="1"/>
</dbReference>
<sequence length="522" mass="59999">MNHNVSPKSSTHKFVKSPKGSKSKMSQYLINEVQNALNSTQSSLAEQELKDGYELEQLLNMARVPICLEKFIAFTLLASFDSFLYYFTVLPIRFIKGIYRSLYSVKAGSKPMKTYRERLTIFLIIVASMVLGKLDTSKLYHRIKRQSEVKLYMLFGVLDMADKMCSTMGQSLLTVGLSRKNKARPRIMQGIFIILVLIYMIIHGYILINETVALNVAVNSYSNSLMTLLLSMQFAEIKASIFKKFDKENLFQMAIADVVERFQLVSFLLIIVMRNLVAGIRSPSNIIPNSWNFNITSSKIVGVLCGPIVSVIGSELIVDWLKHAYIIKFNRIRPTIYNNFFFLMYKDHKIGLQKYQERLGLPLPAYTVLFVVMLRPTVLNALSNLFIPLRLLILIMGFSWLVLLKVIVHLILLRWGKTIRTMWLNNTIKNSVDENNYVPGLVSGGLSEVDDTSRLIIHANDKQQEQEEKQPAKGFREQFKSKLYANPDTPKSLNEKRKKKDHENPHSLEEVSRFKMVSKRIW</sequence>
<comment type="subcellular location">
    <subcellularLocation>
        <location evidence="1">Membrane</location>
        <topology evidence="1">Multi-pass membrane protein</topology>
    </subcellularLocation>
</comment>
<keyword evidence="5 7" id="KW-0472">Membrane</keyword>
<dbReference type="GO" id="GO:0005789">
    <property type="term" value="C:endoplasmic reticulum membrane"/>
    <property type="evidence" value="ECO:0007669"/>
    <property type="project" value="EnsemblFungi"/>
</dbReference>
<comment type="similarity">
    <text evidence="2">Belongs to the TAPT1 family.</text>
</comment>
<keyword evidence="9" id="KW-1185">Reference proteome</keyword>
<evidence type="ECO:0000313" key="9">
    <source>
        <dbReference type="Proteomes" id="UP000002866"/>
    </source>
</evidence>
<organism evidence="8 9">
    <name type="scientific">Henningerozyma blattae (strain ATCC 34711 / CBS 6284 / DSM 70876 / NBRC 10599 / NRRL Y-10934 / UCD 77-7)</name>
    <name type="common">Yeast</name>
    <name type="synonym">Tetrapisispora blattae</name>
    <dbReference type="NCBI Taxonomy" id="1071380"/>
    <lineage>
        <taxon>Eukaryota</taxon>
        <taxon>Fungi</taxon>
        <taxon>Dikarya</taxon>
        <taxon>Ascomycota</taxon>
        <taxon>Saccharomycotina</taxon>
        <taxon>Saccharomycetes</taxon>
        <taxon>Saccharomycetales</taxon>
        <taxon>Saccharomycetaceae</taxon>
        <taxon>Henningerozyma</taxon>
    </lineage>
</organism>
<dbReference type="OMA" id="YHDVRGQ"/>
<feature type="compositionally biased region" description="Basic and acidic residues" evidence="6">
    <location>
        <begin position="501"/>
        <end position="510"/>
    </location>
</feature>
<evidence type="ECO:0000256" key="7">
    <source>
        <dbReference type="SAM" id="Phobius"/>
    </source>
</evidence>
<dbReference type="InterPro" id="IPR008010">
    <property type="entry name" value="Tatp1"/>
</dbReference>
<dbReference type="OrthoDB" id="5376140at2759"/>
<name>I2GX06_HENB6</name>
<evidence type="ECO:0000256" key="5">
    <source>
        <dbReference type="ARBA" id="ARBA00023136"/>
    </source>
</evidence>
<gene>
    <name evidence="8" type="primary">TBLA0A08690</name>
    <name evidence="8" type="ORF">TBLA_0A08690</name>
</gene>
<evidence type="ECO:0000256" key="3">
    <source>
        <dbReference type="ARBA" id="ARBA00022692"/>
    </source>
</evidence>
<feature type="transmembrane region" description="Helical" evidence="7">
    <location>
        <begin position="71"/>
        <end position="95"/>
    </location>
</feature>
<dbReference type="eggNOG" id="KOG2490">
    <property type="taxonomic scope" value="Eukaryota"/>
</dbReference>
<feature type="transmembrane region" description="Helical" evidence="7">
    <location>
        <begin position="115"/>
        <end position="134"/>
    </location>
</feature>
<dbReference type="FunCoup" id="I2GX06">
    <property type="interactions" value="286"/>
</dbReference>
<feature type="compositionally biased region" description="Basic and acidic residues" evidence="6">
    <location>
        <begin position="460"/>
        <end position="480"/>
    </location>
</feature>
<protein>
    <submittedName>
        <fullName evidence="8">Uncharacterized protein</fullName>
    </submittedName>
</protein>
<feature type="region of interest" description="Disordered" evidence="6">
    <location>
        <begin position="460"/>
        <end position="510"/>
    </location>
</feature>
<dbReference type="InParanoid" id="I2GX06"/>
<evidence type="ECO:0000256" key="2">
    <source>
        <dbReference type="ARBA" id="ARBA00008803"/>
    </source>
</evidence>
<feature type="transmembrane region" description="Helical" evidence="7">
    <location>
        <begin position="391"/>
        <end position="413"/>
    </location>
</feature>
<dbReference type="Pfam" id="PF05346">
    <property type="entry name" value="DUF747"/>
    <property type="match status" value="1"/>
</dbReference>
<evidence type="ECO:0000256" key="4">
    <source>
        <dbReference type="ARBA" id="ARBA00022989"/>
    </source>
</evidence>
<dbReference type="KEGG" id="tbl:TBLA_0A08690"/>
<evidence type="ECO:0000256" key="1">
    <source>
        <dbReference type="ARBA" id="ARBA00004141"/>
    </source>
</evidence>
<dbReference type="EMBL" id="HE806316">
    <property type="protein sequence ID" value="CCH58658.1"/>
    <property type="molecule type" value="Genomic_DNA"/>
</dbReference>
<keyword evidence="3 7" id="KW-0812">Transmembrane</keyword>
<dbReference type="AlphaFoldDB" id="I2GX06"/>
<feature type="transmembrane region" description="Helical" evidence="7">
    <location>
        <begin position="359"/>
        <end position="379"/>
    </location>
</feature>
<dbReference type="PANTHER" id="PTHR13317:SF4">
    <property type="entry name" value="TRANSMEMBRANE ANTERIOR POSTERIOR TRANSFORMATION PROTEIN 1 HOMOLOG"/>
    <property type="match status" value="1"/>
</dbReference>
<dbReference type="Proteomes" id="UP000002866">
    <property type="component" value="Chromosome 1"/>
</dbReference>
<evidence type="ECO:0000256" key="6">
    <source>
        <dbReference type="SAM" id="MobiDB-lite"/>
    </source>
</evidence>
<accession>I2GX06</accession>
<evidence type="ECO:0000313" key="8">
    <source>
        <dbReference type="EMBL" id="CCH58658.1"/>
    </source>
</evidence>
<feature type="region of interest" description="Disordered" evidence="6">
    <location>
        <begin position="1"/>
        <end position="22"/>
    </location>
</feature>
<feature type="transmembrane region" description="Helical" evidence="7">
    <location>
        <begin position="187"/>
        <end position="208"/>
    </location>
</feature>
<dbReference type="GeneID" id="14493530"/>